<sequence length="631" mass="71360">MENFLSISRKDSSSKRNRNSGESTNSEPEHHQRTPAETVQTQAEVVEAQAENTVDTLQAGQGAKTNVGTKDGRPKRPKLSRVWNFFKSSHDKMYAKCLNCGKEYKTSGNTTNLSDHLKRFHPNLVNNVVDIDRESAENNSGSTSTSGGSSTRSSYRSISPFFKRENEYSESSKRKKQLDKALTLMIATDLQPFNIVNDTGFTNFVSLLDPRYILPSKFKIREKIMKEMYSDTCQKLKEILKNVNYVAITFDSLTSRATESYLTVTCHFVTNDFEIKSSVLSTKPLENGINHTAENIAFALNAIFIEWDIQNEISCIVTDNAANMLKVCELLKKKSLPCFAHTVNLVVQDTTSISPLKDIIAKCKEIVRFMKSSNVATEIFKQEQNTDTPLKLMQEVTTRWNSAFQMIKRILETSDPLNRTLLKMPKAPQPLAAEEIIILKEVVGILACFDEATTKVSGTKYVTISLVIPIINGIHKTLQDKIRELQTDEGKEICLKLLHSVQKRLFPYEKRTAVQMATLLDPRFKHDGFRSEENIKSASHFLEQEINYVERKEAELTGNSNIPFNGEDTIQGSSSNFSGSGSLFSFMDTKIQQKIKSTTVDVIIIKRQYMERQNSSLDTEPLLFWKVLLLA</sequence>
<dbReference type="GO" id="GO:0005634">
    <property type="term" value="C:nucleus"/>
    <property type="evidence" value="ECO:0007669"/>
    <property type="project" value="UniProtKB-SubCell"/>
</dbReference>
<dbReference type="InterPro" id="IPR052035">
    <property type="entry name" value="ZnF_BED_domain_contain"/>
</dbReference>
<dbReference type="SMART" id="SM00614">
    <property type="entry name" value="ZnF_BED"/>
    <property type="match status" value="1"/>
</dbReference>
<keyword evidence="7" id="KW-0539">Nucleus</keyword>
<evidence type="ECO:0000256" key="2">
    <source>
        <dbReference type="ARBA" id="ARBA00022723"/>
    </source>
</evidence>
<evidence type="ECO:0000256" key="6">
    <source>
        <dbReference type="ARBA" id="ARBA00023163"/>
    </source>
</evidence>
<keyword evidence="2" id="KW-0479">Metal-binding</keyword>
<proteinExistence type="predicted"/>
<keyword evidence="5" id="KW-0805">Transcription regulation</keyword>
<evidence type="ECO:0000256" key="4">
    <source>
        <dbReference type="ARBA" id="ARBA00022833"/>
    </source>
</evidence>
<dbReference type="Gene3D" id="1.10.10.1070">
    <property type="entry name" value="Zinc finger, BED domain-containing"/>
    <property type="match status" value="1"/>
</dbReference>
<evidence type="ECO:0000256" key="5">
    <source>
        <dbReference type="ARBA" id="ARBA00023015"/>
    </source>
</evidence>
<dbReference type="SUPFAM" id="SSF57667">
    <property type="entry name" value="beta-beta-alpha zinc fingers"/>
    <property type="match status" value="1"/>
</dbReference>
<gene>
    <name evidence="11" type="ORF">PSYICH_LOCUS14687</name>
</gene>
<evidence type="ECO:0000259" key="10">
    <source>
        <dbReference type="PROSITE" id="PS50808"/>
    </source>
</evidence>
<feature type="compositionally biased region" description="Polar residues" evidence="9">
    <location>
        <begin position="54"/>
        <end position="68"/>
    </location>
</feature>
<dbReference type="Pfam" id="PF02892">
    <property type="entry name" value="zf-BED"/>
    <property type="match status" value="1"/>
</dbReference>
<evidence type="ECO:0000313" key="12">
    <source>
        <dbReference type="Proteomes" id="UP001153636"/>
    </source>
</evidence>
<dbReference type="InterPro" id="IPR036236">
    <property type="entry name" value="Znf_C2H2_sf"/>
</dbReference>
<protein>
    <recommendedName>
        <fullName evidence="10">BED-type domain-containing protein</fullName>
    </recommendedName>
</protein>
<dbReference type="OrthoDB" id="3062869at2759"/>
<dbReference type="GO" id="GO:0009791">
    <property type="term" value="P:post-embryonic development"/>
    <property type="evidence" value="ECO:0007669"/>
    <property type="project" value="UniProtKB-ARBA"/>
</dbReference>
<dbReference type="GO" id="GO:0008270">
    <property type="term" value="F:zinc ion binding"/>
    <property type="evidence" value="ECO:0007669"/>
    <property type="project" value="UniProtKB-KW"/>
</dbReference>
<keyword evidence="3 8" id="KW-0863">Zinc-finger</keyword>
<dbReference type="InterPro" id="IPR003656">
    <property type="entry name" value="Znf_BED"/>
</dbReference>
<organism evidence="11 12">
    <name type="scientific">Psylliodes chrysocephalus</name>
    <dbReference type="NCBI Taxonomy" id="3402493"/>
    <lineage>
        <taxon>Eukaryota</taxon>
        <taxon>Metazoa</taxon>
        <taxon>Ecdysozoa</taxon>
        <taxon>Arthropoda</taxon>
        <taxon>Hexapoda</taxon>
        <taxon>Insecta</taxon>
        <taxon>Pterygota</taxon>
        <taxon>Neoptera</taxon>
        <taxon>Endopterygota</taxon>
        <taxon>Coleoptera</taxon>
        <taxon>Polyphaga</taxon>
        <taxon>Cucujiformia</taxon>
        <taxon>Chrysomeloidea</taxon>
        <taxon>Chrysomelidae</taxon>
        <taxon>Galerucinae</taxon>
        <taxon>Alticini</taxon>
        <taxon>Psylliodes</taxon>
    </lineage>
</organism>
<dbReference type="PANTHER" id="PTHR46481">
    <property type="entry name" value="ZINC FINGER BED DOMAIN-CONTAINING PROTEIN 4"/>
    <property type="match status" value="1"/>
</dbReference>
<keyword evidence="12" id="KW-1185">Reference proteome</keyword>
<evidence type="ECO:0000256" key="3">
    <source>
        <dbReference type="ARBA" id="ARBA00022771"/>
    </source>
</evidence>
<name>A0A9P0DAA3_9CUCU</name>
<dbReference type="AlphaFoldDB" id="A0A9P0DAA3"/>
<keyword evidence="6" id="KW-0804">Transcription</keyword>
<reference evidence="11" key="1">
    <citation type="submission" date="2022-01" db="EMBL/GenBank/DDBJ databases">
        <authorList>
            <person name="King R."/>
        </authorList>
    </citation>
    <scope>NUCLEOTIDE SEQUENCE</scope>
</reference>
<comment type="subcellular location">
    <subcellularLocation>
        <location evidence="1">Nucleus</location>
    </subcellularLocation>
</comment>
<evidence type="ECO:0000256" key="8">
    <source>
        <dbReference type="PROSITE-ProRule" id="PRU00027"/>
    </source>
</evidence>
<dbReference type="EMBL" id="OV651820">
    <property type="protein sequence ID" value="CAH1114834.1"/>
    <property type="molecule type" value="Genomic_DNA"/>
</dbReference>
<feature type="compositionally biased region" description="Low complexity" evidence="9">
    <location>
        <begin position="140"/>
        <end position="156"/>
    </location>
</feature>
<accession>A0A9P0DAA3</accession>
<dbReference type="SUPFAM" id="SSF53098">
    <property type="entry name" value="Ribonuclease H-like"/>
    <property type="match status" value="1"/>
</dbReference>
<keyword evidence="4" id="KW-0862">Zinc</keyword>
<evidence type="ECO:0000313" key="11">
    <source>
        <dbReference type="EMBL" id="CAH1114834.1"/>
    </source>
</evidence>
<dbReference type="GO" id="GO:0003677">
    <property type="term" value="F:DNA binding"/>
    <property type="evidence" value="ECO:0007669"/>
    <property type="project" value="InterPro"/>
</dbReference>
<feature type="region of interest" description="Disordered" evidence="9">
    <location>
        <begin position="134"/>
        <end position="156"/>
    </location>
</feature>
<dbReference type="InterPro" id="IPR012337">
    <property type="entry name" value="RNaseH-like_sf"/>
</dbReference>
<dbReference type="PANTHER" id="PTHR46481:SF10">
    <property type="entry name" value="ZINC FINGER BED DOMAIN-CONTAINING PROTEIN 39"/>
    <property type="match status" value="1"/>
</dbReference>
<dbReference type="Proteomes" id="UP001153636">
    <property type="component" value="Chromosome 8"/>
</dbReference>
<feature type="region of interest" description="Disordered" evidence="9">
    <location>
        <begin position="54"/>
        <end position="79"/>
    </location>
</feature>
<evidence type="ECO:0000256" key="1">
    <source>
        <dbReference type="ARBA" id="ARBA00004123"/>
    </source>
</evidence>
<feature type="region of interest" description="Disordered" evidence="9">
    <location>
        <begin position="1"/>
        <end position="39"/>
    </location>
</feature>
<dbReference type="SUPFAM" id="SSF140996">
    <property type="entry name" value="Hermes dimerisation domain"/>
    <property type="match status" value="1"/>
</dbReference>
<evidence type="ECO:0000256" key="7">
    <source>
        <dbReference type="ARBA" id="ARBA00023242"/>
    </source>
</evidence>
<evidence type="ECO:0000256" key="9">
    <source>
        <dbReference type="SAM" id="MobiDB-lite"/>
    </source>
</evidence>
<dbReference type="PROSITE" id="PS50808">
    <property type="entry name" value="ZF_BED"/>
    <property type="match status" value="1"/>
</dbReference>
<feature type="domain" description="BED-type" evidence="10">
    <location>
        <begin position="77"/>
        <end position="128"/>
    </location>
</feature>